<evidence type="ECO:0000313" key="1">
    <source>
        <dbReference type="EMBL" id="PYH46571.1"/>
    </source>
</evidence>
<keyword evidence="2" id="KW-1185">Reference proteome</keyword>
<evidence type="ECO:0000313" key="2">
    <source>
        <dbReference type="Proteomes" id="UP000248349"/>
    </source>
</evidence>
<organism evidence="1 2">
    <name type="scientific">Aspergillus saccharolyticus JOP 1030-1</name>
    <dbReference type="NCBI Taxonomy" id="1450539"/>
    <lineage>
        <taxon>Eukaryota</taxon>
        <taxon>Fungi</taxon>
        <taxon>Dikarya</taxon>
        <taxon>Ascomycota</taxon>
        <taxon>Pezizomycotina</taxon>
        <taxon>Eurotiomycetes</taxon>
        <taxon>Eurotiomycetidae</taxon>
        <taxon>Eurotiales</taxon>
        <taxon>Aspergillaceae</taxon>
        <taxon>Aspergillus</taxon>
        <taxon>Aspergillus subgen. Circumdati</taxon>
    </lineage>
</organism>
<dbReference type="OrthoDB" id="4378821at2759"/>
<dbReference type="GeneID" id="37079262"/>
<dbReference type="Proteomes" id="UP000248349">
    <property type="component" value="Unassembled WGS sequence"/>
</dbReference>
<accession>A0A318ZG94</accession>
<name>A0A318ZG94_9EURO</name>
<dbReference type="EMBL" id="KZ821227">
    <property type="protein sequence ID" value="PYH46571.1"/>
    <property type="molecule type" value="Genomic_DNA"/>
</dbReference>
<proteinExistence type="predicted"/>
<gene>
    <name evidence="1" type="ORF">BP01DRAFT_390832</name>
</gene>
<sequence>MPYEVWRKKRLSRTHDVDPVKNTKAERERFRRGWAAMCKKANDLYLDGIENGRDRRVYMVIYDVRKSRQGKGKYTSFNSHPRESWVPSQDEVDEHYPITKKVTPADFGNNLAGKPGAGRLQSLSKGRQRLFKISKPPLWTYS</sequence>
<dbReference type="RefSeq" id="XP_025432553.1">
    <property type="nucleotide sequence ID" value="XM_025578033.1"/>
</dbReference>
<protein>
    <submittedName>
        <fullName evidence="1">Uncharacterized protein</fullName>
    </submittedName>
</protein>
<reference evidence="1 2" key="1">
    <citation type="submission" date="2016-12" db="EMBL/GenBank/DDBJ databases">
        <title>The genomes of Aspergillus section Nigri reveals drivers in fungal speciation.</title>
        <authorList>
            <consortium name="DOE Joint Genome Institute"/>
            <person name="Vesth T.C."/>
            <person name="Nybo J."/>
            <person name="Theobald S."/>
            <person name="Brandl J."/>
            <person name="Frisvad J.C."/>
            <person name="Nielsen K.F."/>
            <person name="Lyhne E.K."/>
            <person name="Kogle M.E."/>
            <person name="Kuo A."/>
            <person name="Riley R."/>
            <person name="Clum A."/>
            <person name="Nolan M."/>
            <person name="Lipzen A."/>
            <person name="Salamov A."/>
            <person name="Henrissat B."/>
            <person name="Wiebenga A."/>
            <person name="De Vries R.P."/>
            <person name="Grigoriev I.V."/>
            <person name="Mortensen U.H."/>
            <person name="Andersen M.R."/>
            <person name="Baker S.E."/>
        </authorList>
    </citation>
    <scope>NUCLEOTIDE SEQUENCE [LARGE SCALE GENOMIC DNA]</scope>
    <source>
        <strain evidence="1 2">JOP 1030-1</strain>
    </source>
</reference>
<dbReference type="AlphaFoldDB" id="A0A318ZG94"/>